<evidence type="ECO:0000313" key="8">
    <source>
        <dbReference type="EMBL" id="CAI8608943.1"/>
    </source>
</evidence>
<evidence type="ECO:0000256" key="2">
    <source>
        <dbReference type="ARBA" id="ARBA00009191"/>
    </source>
</evidence>
<name>A0AAV1AHC1_VICFA</name>
<dbReference type="GO" id="GO:0016787">
    <property type="term" value="F:hydrolase activity"/>
    <property type="evidence" value="ECO:0007669"/>
    <property type="project" value="TreeGrafter"/>
</dbReference>
<dbReference type="GO" id="GO:0005773">
    <property type="term" value="C:vacuole"/>
    <property type="evidence" value="ECO:0007669"/>
    <property type="project" value="UniProtKB-SubCell"/>
</dbReference>
<dbReference type="InterPro" id="IPR011042">
    <property type="entry name" value="6-blade_b-propeller_TolB-like"/>
</dbReference>
<evidence type="ECO:0000259" key="7">
    <source>
        <dbReference type="Pfam" id="PF03088"/>
    </source>
</evidence>
<evidence type="ECO:0000256" key="6">
    <source>
        <dbReference type="ARBA" id="ARBA00023180"/>
    </source>
</evidence>
<keyword evidence="6" id="KW-0325">Glycoprotein</keyword>
<organism evidence="8 9">
    <name type="scientific">Vicia faba</name>
    <name type="common">Broad bean</name>
    <name type="synonym">Faba vulgaris</name>
    <dbReference type="NCBI Taxonomy" id="3906"/>
    <lineage>
        <taxon>Eukaryota</taxon>
        <taxon>Viridiplantae</taxon>
        <taxon>Streptophyta</taxon>
        <taxon>Embryophyta</taxon>
        <taxon>Tracheophyta</taxon>
        <taxon>Spermatophyta</taxon>
        <taxon>Magnoliopsida</taxon>
        <taxon>eudicotyledons</taxon>
        <taxon>Gunneridae</taxon>
        <taxon>Pentapetalae</taxon>
        <taxon>rosids</taxon>
        <taxon>fabids</taxon>
        <taxon>Fabales</taxon>
        <taxon>Fabaceae</taxon>
        <taxon>Papilionoideae</taxon>
        <taxon>50 kb inversion clade</taxon>
        <taxon>NPAAA clade</taxon>
        <taxon>Hologalegina</taxon>
        <taxon>IRL clade</taxon>
        <taxon>Fabeae</taxon>
        <taxon>Vicia</taxon>
    </lineage>
</organism>
<keyword evidence="4" id="KW-0926">Vacuole</keyword>
<dbReference type="PANTHER" id="PTHR10426">
    <property type="entry name" value="STRICTOSIDINE SYNTHASE-RELATED"/>
    <property type="match status" value="1"/>
</dbReference>
<dbReference type="Pfam" id="PF03088">
    <property type="entry name" value="Str_synth"/>
    <property type="match status" value="1"/>
</dbReference>
<dbReference type="AlphaFoldDB" id="A0AAV1AHC1"/>
<evidence type="ECO:0000313" key="9">
    <source>
        <dbReference type="Proteomes" id="UP001157006"/>
    </source>
</evidence>
<dbReference type="Gene3D" id="2.120.10.30">
    <property type="entry name" value="TolB, C-terminal domain"/>
    <property type="match status" value="1"/>
</dbReference>
<keyword evidence="9" id="KW-1185">Reference proteome</keyword>
<dbReference type="SUPFAM" id="SSF63829">
    <property type="entry name" value="Calcium-dependent phosphotriesterase"/>
    <property type="match status" value="1"/>
</dbReference>
<protein>
    <recommendedName>
        <fullName evidence="7">Strictosidine synthase conserved region domain-containing protein</fullName>
    </recommendedName>
</protein>
<dbReference type="GO" id="GO:0012505">
    <property type="term" value="C:endomembrane system"/>
    <property type="evidence" value="ECO:0007669"/>
    <property type="project" value="TreeGrafter"/>
</dbReference>
<feature type="domain" description="Strictosidine synthase conserved region" evidence="7">
    <location>
        <begin position="177"/>
        <end position="263"/>
    </location>
</feature>
<evidence type="ECO:0000256" key="5">
    <source>
        <dbReference type="ARBA" id="ARBA00022729"/>
    </source>
</evidence>
<dbReference type="Pfam" id="PF20067">
    <property type="entry name" value="SSL_N"/>
    <property type="match status" value="1"/>
</dbReference>
<keyword evidence="3" id="KW-0597">Phosphoprotein</keyword>
<reference evidence="8 9" key="1">
    <citation type="submission" date="2023-01" db="EMBL/GenBank/DDBJ databases">
        <authorList>
            <person name="Kreplak J."/>
        </authorList>
    </citation>
    <scope>NUCLEOTIDE SEQUENCE [LARGE SCALE GENOMIC DNA]</scope>
</reference>
<dbReference type="InterPro" id="IPR018119">
    <property type="entry name" value="Strictosidine_synth_cons-reg"/>
</dbReference>
<dbReference type="EMBL" id="OX451739">
    <property type="protein sequence ID" value="CAI8608943.1"/>
    <property type="molecule type" value="Genomic_DNA"/>
</dbReference>
<gene>
    <name evidence="8" type="ORF">VFH_IV109600</name>
</gene>
<comment type="subcellular location">
    <subcellularLocation>
        <location evidence="1">Vacuole</location>
    </subcellularLocation>
</comment>
<dbReference type="PANTHER" id="PTHR10426:SF88">
    <property type="entry name" value="ADIPOCYTE PLASMA MEMBRANE-ASSOCIATED PROTEIN HEMOMUCIN-RELATED"/>
    <property type="match status" value="1"/>
</dbReference>
<dbReference type="Proteomes" id="UP001157006">
    <property type="component" value="Chromosome 4"/>
</dbReference>
<evidence type="ECO:0000256" key="4">
    <source>
        <dbReference type="ARBA" id="ARBA00022554"/>
    </source>
</evidence>
<proteinExistence type="inferred from homology"/>
<dbReference type="FunFam" id="2.120.10.30:FF:000073">
    <property type="entry name" value="Protein STRICTOSIDINE SYNTHASE-LIKE 6"/>
    <property type="match status" value="1"/>
</dbReference>
<evidence type="ECO:0000256" key="1">
    <source>
        <dbReference type="ARBA" id="ARBA00004116"/>
    </source>
</evidence>
<keyword evidence="5" id="KW-0732">Signal</keyword>
<comment type="similarity">
    <text evidence="2">Belongs to the strictosidine synthase family.</text>
</comment>
<accession>A0AAV1AHC1</accession>
<dbReference type="GO" id="GO:0009753">
    <property type="term" value="P:response to jasmonic acid"/>
    <property type="evidence" value="ECO:0007669"/>
    <property type="project" value="UniProtKB-ARBA"/>
</dbReference>
<evidence type="ECO:0000256" key="3">
    <source>
        <dbReference type="ARBA" id="ARBA00022553"/>
    </source>
</evidence>
<sequence>MSKSSATVSSPQLQRKQTRSCLSTTLLVIAFPLALAAVFDQLEPFEPVHFPSRELPRRTASAPAVNPPMLVGPEVVVEGKVKGPEDLAYDKRNRLIYTGCEDGWIKQITVNKSVADSVVRNWVNTGGRPLGLALEKTGELIVADAVLGLLRVTVKGKKSKVEVLANEYDGLKFNLTDGVDVGEDGTIYFTDATYKYNLEDFYFDIVEGKPHGRFMSYNPVTKEVKLLARNLYFANGVAVAPDQKFVVYCETILYRCRKLYLQGPKKGRIGEFCPDLPGMPDNIHYVGQGQYFIGMATSITPKWYLLLRYPILQKTTTMVTKYFTRPELEMNGGVMVVDLGGKLTGHYYDPQLSLISSGIKVDNYIYCGSLSYPFLLRLDVVKYPTIPSA</sequence>